<dbReference type="AlphaFoldDB" id="V8NI59"/>
<comment type="caution">
    <text evidence="2">The sequence shown here is derived from an EMBL/GenBank/DDBJ whole genome shotgun (WGS) entry which is preliminary data.</text>
</comment>
<keyword evidence="3" id="KW-1185">Reference proteome</keyword>
<feature type="non-terminal residue" evidence="2">
    <location>
        <position position="1"/>
    </location>
</feature>
<feature type="region of interest" description="Disordered" evidence="1">
    <location>
        <begin position="1"/>
        <end position="62"/>
    </location>
</feature>
<sequence length="216" mass="22153">MFPNRPPETLGQPASFLSRRTSGLPTPGAATACRARTAAQSSGPTHCPSTPPLRPSSCSHRVSKLGPQPVAWRGGVRLRPAAGNRLETLLAGLGFGPWGASPSLSGGLGSLGQGQIRGLCVSPRPLSSSQAQWPLPPTPCGTPGPPTAVPDGSPPLSSNLSDCQLPGTDLEINPTLESLCLSMTEHALGGERPARLRGRVWGGRGEASEGAALRLL</sequence>
<feature type="compositionally biased region" description="Low complexity" evidence="1">
    <location>
        <begin position="29"/>
        <end position="39"/>
    </location>
</feature>
<gene>
    <name evidence="2" type="primary">Samd4b</name>
    <name evidence="2" type="ORF">L345_12481</name>
</gene>
<dbReference type="PROSITE" id="PS51257">
    <property type="entry name" value="PROKAR_LIPOPROTEIN"/>
    <property type="match status" value="1"/>
</dbReference>
<evidence type="ECO:0000313" key="2">
    <source>
        <dbReference type="EMBL" id="ETE61765.1"/>
    </source>
</evidence>
<evidence type="ECO:0000256" key="1">
    <source>
        <dbReference type="SAM" id="MobiDB-lite"/>
    </source>
</evidence>
<dbReference type="Proteomes" id="UP000018936">
    <property type="component" value="Unassembled WGS sequence"/>
</dbReference>
<dbReference type="EMBL" id="AZIM01003660">
    <property type="protein sequence ID" value="ETE61765.1"/>
    <property type="molecule type" value="Genomic_DNA"/>
</dbReference>
<feature type="region of interest" description="Disordered" evidence="1">
    <location>
        <begin position="127"/>
        <end position="158"/>
    </location>
</feature>
<protein>
    <submittedName>
        <fullName evidence="2">Protein Smaug-like 2</fullName>
    </submittedName>
</protein>
<name>V8NI59_OPHHA</name>
<feature type="compositionally biased region" description="Pro residues" evidence="1">
    <location>
        <begin position="134"/>
        <end position="148"/>
    </location>
</feature>
<accession>V8NI59</accession>
<proteinExistence type="predicted"/>
<reference evidence="2 3" key="1">
    <citation type="journal article" date="2013" name="Proc. Natl. Acad. Sci. U.S.A.">
        <title>The king cobra genome reveals dynamic gene evolution and adaptation in the snake venom system.</title>
        <authorList>
            <person name="Vonk F.J."/>
            <person name="Casewell N.R."/>
            <person name="Henkel C.V."/>
            <person name="Heimberg A.M."/>
            <person name="Jansen H.J."/>
            <person name="McCleary R.J."/>
            <person name="Kerkkamp H.M."/>
            <person name="Vos R.A."/>
            <person name="Guerreiro I."/>
            <person name="Calvete J.J."/>
            <person name="Wuster W."/>
            <person name="Woods A.E."/>
            <person name="Logan J.M."/>
            <person name="Harrison R.A."/>
            <person name="Castoe T.A."/>
            <person name="de Koning A.P."/>
            <person name="Pollock D.D."/>
            <person name="Yandell M."/>
            <person name="Calderon D."/>
            <person name="Renjifo C."/>
            <person name="Currier R.B."/>
            <person name="Salgado D."/>
            <person name="Pla D."/>
            <person name="Sanz L."/>
            <person name="Hyder A.S."/>
            <person name="Ribeiro J.M."/>
            <person name="Arntzen J.W."/>
            <person name="van den Thillart G.E."/>
            <person name="Boetzer M."/>
            <person name="Pirovano W."/>
            <person name="Dirks R.P."/>
            <person name="Spaink H.P."/>
            <person name="Duboule D."/>
            <person name="McGlinn E."/>
            <person name="Kini R.M."/>
            <person name="Richardson M.K."/>
        </authorList>
    </citation>
    <scope>NUCLEOTIDE SEQUENCE</scope>
    <source>
        <tissue evidence="2">Blood</tissue>
    </source>
</reference>
<evidence type="ECO:0000313" key="3">
    <source>
        <dbReference type="Proteomes" id="UP000018936"/>
    </source>
</evidence>
<organism evidence="2 3">
    <name type="scientific">Ophiophagus hannah</name>
    <name type="common">King cobra</name>
    <name type="synonym">Naja hannah</name>
    <dbReference type="NCBI Taxonomy" id="8665"/>
    <lineage>
        <taxon>Eukaryota</taxon>
        <taxon>Metazoa</taxon>
        <taxon>Chordata</taxon>
        <taxon>Craniata</taxon>
        <taxon>Vertebrata</taxon>
        <taxon>Euteleostomi</taxon>
        <taxon>Lepidosauria</taxon>
        <taxon>Squamata</taxon>
        <taxon>Bifurcata</taxon>
        <taxon>Unidentata</taxon>
        <taxon>Episquamata</taxon>
        <taxon>Toxicofera</taxon>
        <taxon>Serpentes</taxon>
        <taxon>Colubroidea</taxon>
        <taxon>Elapidae</taxon>
        <taxon>Elapinae</taxon>
        <taxon>Ophiophagus</taxon>
    </lineage>
</organism>